<evidence type="ECO:0000313" key="1">
    <source>
        <dbReference type="EMBL" id="KAH3785065.1"/>
    </source>
</evidence>
<name>A0A9D4ERJ1_DREPO</name>
<organism evidence="1 2">
    <name type="scientific">Dreissena polymorpha</name>
    <name type="common">Zebra mussel</name>
    <name type="synonym">Mytilus polymorpha</name>
    <dbReference type="NCBI Taxonomy" id="45954"/>
    <lineage>
        <taxon>Eukaryota</taxon>
        <taxon>Metazoa</taxon>
        <taxon>Spiralia</taxon>
        <taxon>Lophotrochozoa</taxon>
        <taxon>Mollusca</taxon>
        <taxon>Bivalvia</taxon>
        <taxon>Autobranchia</taxon>
        <taxon>Heteroconchia</taxon>
        <taxon>Euheterodonta</taxon>
        <taxon>Imparidentia</taxon>
        <taxon>Neoheterodontei</taxon>
        <taxon>Myida</taxon>
        <taxon>Dreissenoidea</taxon>
        <taxon>Dreissenidae</taxon>
        <taxon>Dreissena</taxon>
    </lineage>
</organism>
<reference evidence="1" key="1">
    <citation type="journal article" date="2019" name="bioRxiv">
        <title>The Genome of the Zebra Mussel, Dreissena polymorpha: A Resource for Invasive Species Research.</title>
        <authorList>
            <person name="McCartney M.A."/>
            <person name="Auch B."/>
            <person name="Kono T."/>
            <person name="Mallez S."/>
            <person name="Zhang Y."/>
            <person name="Obille A."/>
            <person name="Becker A."/>
            <person name="Abrahante J.E."/>
            <person name="Garbe J."/>
            <person name="Badalamenti J.P."/>
            <person name="Herman A."/>
            <person name="Mangelson H."/>
            <person name="Liachko I."/>
            <person name="Sullivan S."/>
            <person name="Sone E.D."/>
            <person name="Koren S."/>
            <person name="Silverstein K.A.T."/>
            <person name="Beckman K.B."/>
            <person name="Gohl D.M."/>
        </authorList>
    </citation>
    <scope>NUCLEOTIDE SEQUENCE</scope>
    <source>
        <strain evidence="1">Duluth1</strain>
        <tissue evidence="1">Whole animal</tissue>
    </source>
</reference>
<keyword evidence="2" id="KW-1185">Reference proteome</keyword>
<dbReference type="Proteomes" id="UP000828390">
    <property type="component" value="Unassembled WGS sequence"/>
</dbReference>
<comment type="caution">
    <text evidence="1">The sequence shown here is derived from an EMBL/GenBank/DDBJ whole genome shotgun (WGS) entry which is preliminary data.</text>
</comment>
<reference evidence="1" key="2">
    <citation type="submission" date="2020-11" db="EMBL/GenBank/DDBJ databases">
        <authorList>
            <person name="McCartney M.A."/>
            <person name="Auch B."/>
            <person name="Kono T."/>
            <person name="Mallez S."/>
            <person name="Becker A."/>
            <person name="Gohl D.M."/>
            <person name="Silverstein K.A.T."/>
            <person name="Koren S."/>
            <person name="Bechman K.B."/>
            <person name="Herman A."/>
            <person name="Abrahante J.E."/>
            <person name="Garbe J."/>
        </authorList>
    </citation>
    <scope>NUCLEOTIDE SEQUENCE</scope>
    <source>
        <strain evidence="1">Duluth1</strain>
        <tissue evidence="1">Whole animal</tissue>
    </source>
</reference>
<protein>
    <submittedName>
        <fullName evidence="1">Uncharacterized protein</fullName>
    </submittedName>
</protein>
<dbReference type="EMBL" id="JAIWYP010000008">
    <property type="protein sequence ID" value="KAH3785065.1"/>
    <property type="molecule type" value="Genomic_DNA"/>
</dbReference>
<accession>A0A9D4ERJ1</accession>
<dbReference type="AlphaFoldDB" id="A0A9D4ERJ1"/>
<proteinExistence type="predicted"/>
<evidence type="ECO:0000313" key="2">
    <source>
        <dbReference type="Proteomes" id="UP000828390"/>
    </source>
</evidence>
<gene>
    <name evidence="1" type="ORF">DPMN_163148</name>
</gene>
<sequence>MPLSFRQSAGFLIYRSYTGTLTEFTGACRSSAEVCMGPGGATLPSRLFTVPFRLFPVPRRSLPVLRGDSRCIPEVLNILTFPVEPRFSTVHSGRPNGAPVHTGRIPVHPGISRITHRGSAVIIVRLGLYPDKELCTDCVLCLT</sequence>